<keyword evidence="4" id="KW-0597">Phosphoprotein</keyword>
<dbReference type="EMBL" id="VZSK01002538">
    <property type="protein sequence ID" value="NWY76256.1"/>
    <property type="molecule type" value="Genomic_DNA"/>
</dbReference>
<dbReference type="PANTHER" id="PTHR47959">
    <property type="entry name" value="ATP-DEPENDENT RNA HELICASE RHLE-RELATED"/>
    <property type="match status" value="1"/>
</dbReference>
<dbReference type="SMART" id="SM01123">
    <property type="entry name" value="DBP10CT"/>
    <property type="match status" value="1"/>
</dbReference>
<evidence type="ECO:0000256" key="15">
    <source>
        <dbReference type="ARBA" id="ARBA00075544"/>
    </source>
</evidence>
<dbReference type="FunFam" id="3.40.50.300:FF:000784">
    <property type="entry name" value="ATP-dependent RNA helicase DDX54"/>
    <property type="match status" value="1"/>
</dbReference>
<dbReference type="GO" id="GO:0003723">
    <property type="term" value="F:RNA binding"/>
    <property type="evidence" value="ECO:0007669"/>
    <property type="project" value="UniProtKB-KW"/>
</dbReference>
<dbReference type="InterPro" id="IPR014001">
    <property type="entry name" value="Helicase_ATP-bd"/>
</dbReference>
<feature type="compositionally biased region" description="Basic and acidic residues" evidence="16">
    <location>
        <begin position="573"/>
        <end position="582"/>
    </location>
</feature>
<keyword evidence="9" id="KW-0694">RNA-binding</keyword>
<dbReference type="InterPro" id="IPR033517">
    <property type="entry name" value="DDX54/DBP10_DEAD-box_helicase"/>
</dbReference>
<dbReference type="PROSITE" id="PS00039">
    <property type="entry name" value="DEAD_ATP_HELICASE"/>
    <property type="match status" value="1"/>
</dbReference>
<dbReference type="GO" id="GO:0005829">
    <property type="term" value="C:cytosol"/>
    <property type="evidence" value="ECO:0007669"/>
    <property type="project" value="TreeGrafter"/>
</dbReference>
<feature type="non-terminal residue" evidence="19">
    <location>
        <position position="1"/>
    </location>
</feature>
<evidence type="ECO:0000313" key="19">
    <source>
        <dbReference type="EMBL" id="NWY76256.1"/>
    </source>
</evidence>
<dbReference type="Pfam" id="PF00270">
    <property type="entry name" value="DEAD"/>
    <property type="match status" value="1"/>
</dbReference>
<keyword evidence="10" id="KW-0539">Nucleus</keyword>
<feature type="compositionally biased region" description="Acidic residues" evidence="16">
    <location>
        <begin position="598"/>
        <end position="608"/>
    </location>
</feature>
<dbReference type="InterPro" id="IPR000629">
    <property type="entry name" value="RNA-helicase_DEAD-box_CS"/>
</dbReference>
<dbReference type="InterPro" id="IPR011545">
    <property type="entry name" value="DEAD/DEAH_box_helicase_dom"/>
</dbReference>
<dbReference type="InterPro" id="IPR027417">
    <property type="entry name" value="P-loop_NTPase"/>
</dbReference>
<dbReference type="Proteomes" id="UP000529965">
    <property type="component" value="Unassembled WGS sequence"/>
</dbReference>
<dbReference type="CDD" id="cd18787">
    <property type="entry name" value="SF2_C_DEAD"/>
    <property type="match status" value="1"/>
</dbReference>
<comment type="subcellular location">
    <subcellularLocation>
        <location evidence="1">Nucleus</location>
        <location evidence="1">Nucleolus</location>
    </subcellularLocation>
</comment>
<dbReference type="Pfam" id="PF00271">
    <property type="entry name" value="Helicase_C"/>
    <property type="match status" value="1"/>
</dbReference>
<comment type="similarity">
    <text evidence="2">Belongs to the DEAD box helicase family. DDX54/DBP10 subfamily.</text>
</comment>
<feature type="region of interest" description="Disordered" evidence="16">
    <location>
        <begin position="738"/>
        <end position="804"/>
    </location>
</feature>
<evidence type="ECO:0000259" key="17">
    <source>
        <dbReference type="PROSITE" id="PS51192"/>
    </source>
</evidence>
<feature type="domain" description="Helicase ATP-binding" evidence="17">
    <location>
        <begin position="95"/>
        <end position="266"/>
    </location>
</feature>
<dbReference type="FunFam" id="3.40.50.300:FF:000865">
    <property type="entry name" value="ATP-dependent RNA helicase DDX54"/>
    <property type="match status" value="1"/>
</dbReference>
<evidence type="ECO:0000256" key="11">
    <source>
        <dbReference type="ARBA" id="ARBA00047984"/>
    </source>
</evidence>
<dbReference type="GO" id="GO:0003724">
    <property type="term" value="F:RNA helicase activity"/>
    <property type="evidence" value="ECO:0007669"/>
    <property type="project" value="UniProtKB-EC"/>
</dbReference>
<dbReference type="SUPFAM" id="SSF52540">
    <property type="entry name" value="P-loop containing nucleoside triphosphate hydrolases"/>
    <property type="match status" value="1"/>
</dbReference>
<evidence type="ECO:0000256" key="7">
    <source>
        <dbReference type="ARBA" id="ARBA00022806"/>
    </source>
</evidence>
<dbReference type="Gene3D" id="3.40.50.300">
    <property type="entry name" value="P-loop containing nucleotide triphosphate hydrolases"/>
    <property type="match status" value="2"/>
</dbReference>
<dbReference type="AlphaFoldDB" id="A0A7K7H334"/>
<sequence length="838" mass="93791">LPAFPTTTEEDDDGADAELDTQAMVRAQNQKKKKSGGFQSMGACEAGESCPWLRDCPLLPMPLTCAVPLGLSYPVFKGIMKKGYKVPTPIQRKTIPAILRGRDVVAMARTGSGKTACFLIPMFERLKAPSQAGARALILSPTRELALQTLKFTKELGKFTGLKTALILGGDKMEDQFAALHENPDIIIATPGRLVHVAVEMKLKLHTVEYVVFDEADRLFEMGFAEQLQEIIARLPDCHQTVLFSATLPKLLVEFARAGLTEPMLIRLDVESKLSEQLKLVFFHVRGDDKPAVLLHLLRSVVKPQDQTVVFVATKHHTEYLRELLTAQGIRCTHIYSSLDQTARKINIAKFSQGKCPVLLVTDVAARGLDIPMLDNVINFSFPAKGKLFLHRVGRVARAGRSGTAYSLVAPDEMPYVFDLHLFLGRPLVLAGAQEMPAGEGGLYAGGVLGRVPQSLVDDEECLLLTDHEGSLELRSLRRVADNAHKQYLRSRPGPSPESIKRAKELDVSQLGMHPLFRARFEDTELQRLKLVDSIKTYKSKATIFEINATSRTPASTVMRSKRRHDHALIEKFQRGQQEKKAAALKGQGLCPAAPEPQDGEGEQEDLQDVFSNVGAQKRKRGQGGEDGPRKKPQQAAQQDEDFYIPYRPKDFESERGLSVGGEGSAFEQQAAGAVLDLMGDENHNLNKSKLLLKWDRKKKRFVGQTGQEDKKKVRTESGRYISGSYKNNLYEKWKQKYKVDERDEDEEGPRSREQFRGKHRRGHGPTQPPAQGRVRSELKNKQQILKQRKRAAKQRFLQSGGLKRLRARGRQRLQELRQMAFGRRAGAARKGKLRKRL</sequence>
<evidence type="ECO:0000259" key="18">
    <source>
        <dbReference type="PROSITE" id="PS51194"/>
    </source>
</evidence>
<keyword evidence="6" id="KW-0378">Hydrolase</keyword>
<keyword evidence="8" id="KW-0067">ATP-binding</keyword>
<evidence type="ECO:0000256" key="5">
    <source>
        <dbReference type="ARBA" id="ARBA00022741"/>
    </source>
</evidence>
<evidence type="ECO:0000313" key="20">
    <source>
        <dbReference type="Proteomes" id="UP000529965"/>
    </source>
</evidence>
<dbReference type="GO" id="GO:0016787">
    <property type="term" value="F:hydrolase activity"/>
    <property type="evidence" value="ECO:0007669"/>
    <property type="project" value="UniProtKB-KW"/>
</dbReference>
<dbReference type="SMART" id="SM00487">
    <property type="entry name" value="DEXDc"/>
    <property type="match status" value="1"/>
</dbReference>
<name>A0A7K7H334_ERIRU</name>
<protein>
    <recommendedName>
        <fullName evidence="14">ATP-dependent RNA helicase DDX54</fullName>
        <ecNumber evidence="3">3.6.4.13</ecNumber>
    </recommendedName>
    <alternativeName>
        <fullName evidence="15">DEAD box protein 54</fullName>
    </alternativeName>
</protein>
<dbReference type="GO" id="GO:0006396">
    <property type="term" value="P:RNA processing"/>
    <property type="evidence" value="ECO:0007669"/>
    <property type="project" value="UniProtKB-ARBA"/>
</dbReference>
<comment type="catalytic activity">
    <reaction evidence="11">
        <text>ATP + H2O = ADP + phosphate + H(+)</text>
        <dbReference type="Rhea" id="RHEA:13065"/>
        <dbReference type="ChEBI" id="CHEBI:15377"/>
        <dbReference type="ChEBI" id="CHEBI:15378"/>
        <dbReference type="ChEBI" id="CHEBI:30616"/>
        <dbReference type="ChEBI" id="CHEBI:43474"/>
        <dbReference type="ChEBI" id="CHEBI:456216"/>
        <dbReference type="EC" id="3.6.4.13"/>
    </reaction>
</comment>
<comment type="caution">
    <text evidence="19">The sequence shown here is derived from an EMBL/GenBank/DDBJ whole genome shotgun (WGS) entry which is preliminary data.</text>
</comment>
<keyword evidence="5" id="KW-0547">Nucleotide-binding</keyword>
<dbReference type="GO" id="GO:0005524">
    <property type="term" value="F:ATP binding"/>
    <property type="evidence" value="ECO:0007669"/>
    <property type="project" value="UniProtKB-KW"/>
</dbReference>
<evidence type="ECO:0000256" key="14">
    <source>
        <dbReference type="ARBA" id="ARBA00068312"/>
    </source>
</evidence>
<keyword evidence="20" id="KW-1185">Reference proteome</keyword>
<feature type="region of interest" description="Disordered" evidence="16">
    <location>
        <begin position="573"/>
        <end position="644"/>
    </location>
</feature>
<dbReference type="InterPro" id="IPR012541">
    <property type="entry name" value="DBP10_C"/>
</dbReference>
<evidence type="ECO:0000256" key="16">
    <source>
        <dbReference type="SAM" id="MobiDB-lite"/>
    </source>
</evidence>
<evidence type="ECO:0000256" key="9">
    <source>
        <dbReference type="ARBA" id="ARBA00022884"/>
    </source>
</evidence>
<dbReference type="PANTHER" id="PTHR47959:SF8">
    <property type="entry name" value="RNA HELICASE"/>
    <property type="match status" value="1"/>
</dbReference>
<evidence type="ECO:0000256" key="8">
    <source>
        <dbReference type="ARBA" id="ARBA00022840"/>
    </source>
</evidence>
<dbReference type="CDD" id="cd17959">
    <property type="entry name" value="DEADc_DDX54"/>
    <property type="match status" value="1"/>
</dbReference>
<evidence type="ECO:0000256" key="13">
    <source>
        <dbReference type="ARBA" id="ARBA00064259"/>
    </source>
</evidence>
<dbReference type="PROSITE" id="PS51192">
    <property type="entry name" value="HELICASE_ATP_BIND_1"/>
    <property type="match status" value="1"/>
</dbReference>
<evidence type="ECO:0000256" key="1">
    <source>
        <dbReference type="ARBA" id="ARBA00004604"/>
    </source>
</evidence>
<evidence type="ECO:0000256" key="10">
    <source>
        <dbReference type="ARBA" id="ARBA00023242"/>
    </source>
</evidence>
<dbReference type="PROSITE" id="PS51194">
    <property type="entry name" value="HELICASE_CTER"/>
    <property type="match status" value="1"/>
</dbReference>
<evidence type="ECO:0000256" key="3">
    <source>
        <dbReference type="ARBA" id="ARBA00012552"/>
    </source>
</evidence>
<evidence type="ECO:0000256" key="2">
    <source>
        <dbReference type="ARBA" id="ARBA00010379"/>
    </source>
</evidence>
<keyword evidence="7 19" id="KW-0347">Helicase</keyword>
<gene>
    <name evidence="19" type="primary">Ddx54</name>
    <name evidence="19" type="ORF">ERIRUB_R03102</name>
</gene>
<evidence type="ECO:0000256" key="4">
    <source>
        <dbReference type="ARBA" id="ARBA00022553"/>
    </source>
</evidence>
<dbReference type="EC" id="3.6.4.13" evidence="3"/>
<feature type="non-terminal residue" evidence="19">
    <location>
        <position position="838"/>
    </location>
</feature>
<comment type="function">
    <text evidence="12">Has RNA-dependent ATPase activity. Represses the transcriptional activity of nuclear receptors.</text>
</comment>
<dbReference type="InterPro" id="IPR001650">
    <property type="entry name" value="Helicase_C-like"/>
</dbReference>
<feature type="domain" description="Helicase C-terminal" evidence="18">
    <location>
        <begin position="293"/>
        <end position="444"/>
    </location>
</feature>
<evidence type="ECO:0000256" key="6">
    <source>
        <dbReference type="ARBA" id="ARBA00022801"/>
    </source>
</evidence>
<reference evidence="19 20" key="1">
    <citation type="submission" date="2019-09" db="EMBL/GenBank/DDBJ databases">
        <title>Bird 10,000 Genomes (B10K) Project - Family phase.</title>
        <authorList>
            <person name="Zhang G."/>
        </authorList>
    </citation>
    <scope>NUCLEOTIDE SEQUENCE [LARGE SCALE GENOMIC DNA]</scope>
    <source>
        <strain evidence="19">OUT-0015</strain>
        <tissue evidence="19">Blood</tissue>
    </source>
</reference>
<accession>A0A7K7H334</accession>
<evidence type="ECO:0000256" key="12">
    <source>
        <dbReference type="ARBA" id="ARBA00055126"/>
    </source>
</evidence>
<dbReference type="SMART" id="SM00490">
    <property type="entry name" value="HELICc"/>
    <property type="match status" value="1"/>
</dbReference>
<dbReference type="InterPro" id="IPR050079">
    <property type="entry name" value="DEAD_box_RNA_helicase"/>
</dbReference>
<dbReference type="GO" id="GO:0005730">
    <property type="term" value="C:nucleolus"/>
    <property type="evidence" value="ECO:0007669"/>
    <property type="project" value="UniProtKB-SubCell"/>
</dbReference>
<dbReference type="Pfam" id="PF08147">
    <property type="entry name" value="DBP10CT"/>
    <property type="match status" value="1"/>
</dbReference>
<comment type="subunit">
    <text evidence="13">Interacts in a hormone-dependent manner with nuclear receptors.</text>
</comment>
<proteinExistence type="inferred from homology"/>
<organism evidence="19 20">
    <name type="scientific">Erithacus rubecula</name>
    <name type="common">European robin</name>
    <dbReference type="NCBI Taxonomy" id="37610"/>
    <lineage>
        <taxon>Eukaryota</taxon>
        <taxon>Metazoa</taxon>
        <taxon>Chordata</taxon>
        <taxon>Craniata</taxon>
        <taxon>Vertebrata</taxon>
        <taxon>Euteleostomi</taxon>
        <taxon>Archelosauria</taxon>
        <taxon>Archosauria</taxon>
        <taxon>Dinosauria</taxon>
        <taxon>Saurischia</taxon>
        <taxon>Theropoda</taxon>
        <taxon>Coelurosauria</taxon>
        <taxon>Aves</taxon>
        <taxon>Neognathae</taxon>
        <taxon>Neoaves</taxon>
        <taxon>Telluraves</taxon>
        <taxon>Australaves</taxon>
        <taxon>Passeriformes</taxon>
        <taxon>Turdidae</taxon>
        <taxon>Erithacus</taxon>
    </lineage>
</organism>